<comment type="caution">
    <text evidence="2">The sequence shown here is derived from an EMBL/GenBank/DDBJ whole genome shotgun (WGS) entry which is preliminary data.</text>
</comment>
<organism evidence="2 4">
    <name type="scientific">Vibrio parahaemolyticus</name>
    <dbReference type="NCBI Taxonomy" id="670"/>
    <lineage>
        <taxon>Bacteria</taxon>
        <taxon>Pseudomonadati</taxon>
        <taxon>Pseudomonadota</taxon>
        <taxon>Gammaproteobacteria</taxon>
        <taxon>Vibrionales</taxon>
        <taxon>Vibrionaceae</taxon>
        <taxon>Vibrio</taxon>
    </lineage>
</organism>
<evidence type="ECO:0000313" key="4">
    <source>
        <dbReference type="Proteomes" id="UP000555836"/>
    </source>
</evidence>
<sequence length="575" mass="62821">MKKLLLATAVVAAAGAAGYLYQNNLPQSGSSSLLAQIPADSLVVTFQTEPFKHYEYVNAFGSANQMTMSDMFVGEQLSPKEQFAIDLFDGYLKSAASPETLKAYLGTGDEINPVLYTLGMVPVYKLPIENPEALWKTLDHEEQMSGVTHEKVKLGTVEYRRYEMTDAVDPQDGIGLVVAVIDNVLTVTVDIAELGDLNPLKMALGLESPTQSLADSGRAEAIQTQYGKNNNSFGYIDHREIIKGLTTVDGNMFARQLTRLNVDPNITEMRTPVCHNEFTQIAENWPQSVAFAEYKLNGEQASIKGGFVVESKNKVIVDALKSIRGVLTESNSDKSFFSLALGIDINTLAPSIGQIWTEITQPQYQCALLSQMQKDMGGQNPAAAVSMGSGMLNGLKGLSMQLFDLNINPDAQFGEVFSQMDGMFTLSAKDPNMLIQTAQMLVPELAQLQLQPDNQPVNVSDLLEMHTGMKMDVFARLNGSHLTLYSGEYAAEASKDVMAQELKPNGLLSFSMDSERILEVLEKASMATGQPLPEDVLVSFQNELTGGMKMDVTDKGIGFEFDYRSSTKKVSVAQQ</sequence>
<accession>A0A0L7VQ51</accession>
<dbReference type="EMBL" id="LIRS01000088">
    <property type="protein sequence ID" value="KOY28884.1"/>
    <property type="molecule type" value="Genomic_DNA"/>
</dbReference>
<evidence type="ECO:0000313" key="1">
    <source>
        <dbReference type="EMBL" id="KOY28884.1"/>
    </source>
</evidence>
<evidence type="ECO:0000313" key="2">
    <source>
        <dbReference type="EMBL" id="NMU27343.1"/>
    </source>
</evidence>
<dbReference type="RefSeq" id="WP_020838274.1">
    <property type="nucleotide sequence ID" value="NZ_CABMHD010000003.1"/>
</dbReference>
<protein>
    <submittedName>
        <fullName evidence="2">Uncharacterized protein</fullName>
    </submittedName>
</protein>
<dbReference type="Proteomes" id="UP000555836">
    <property type="component" value="Unassembled WGS sequence"/>
</dbReference>
<reference evidence="2 4" key="2">
    <citation type="submission" date="2020-04" db="EMBL/GenBank/DDBJ databases">
        <title>Whole-genome sequencing of Vibrio spp. from China reveals different genetic environments of blaCTX-M-14 among diverse lineages.</title>
        <authorList>
            <person name="Zheng Z."/>
            <person name="Ye L."/>
            <person name="Chen S."/>
        </authorList>
    </citation>
    <scope>NUCLEOTIDE SEQUENCE [LARGE SCALE GENOMIC DNA]</scope>
    <source>
        <strain evidence="2 4">Vb0574</strain>
    </source>
</reference>
<proteinExistence type="predicted"/>
<gene>
    <name evidence="1" type="ORF">ACX05_16285</name>
    <name evidence="2" type="ORF">HKB21_17205</name>
</gene>
<dbReference type="EMBL" id="JABCLD010001806">
    <property type="protein sequence ID" value="NMU27343.1"/>
    <property type="molecule type" value="Genomic_DNA"/>
</dbReference>
<reference evidence="1 3" key="1">
    <citation type="submission" date="2015-07" db="EMBL/GenBank/DDBJ databases">
        <title>Foodborne Vibrio parahaemolyticus Isolates.</title>
        <authorList>
            <person name="Ronholm J."/>
            <person name="Petronella N."/>
            <person name="Kenwell R."/>
            <person name="Banerjee S."/>
        </authorList>
    </citation>
    <scope>NUCLEOTIDE SEQUENCE [LARGE SCALE GENOMIC DNA]</scope>
    <source>
        <strain evidence="1 3">HS-06-05</strain>
    </source>
</reference>
<dbReference type="AlphaFoldDB" id="A0A0L7VQ51"/>
<dbReference type="Proteomes" id="UP000037697">
    <property type="component" value="Unassembled WGS sequence"/>
</dbReference>
<name>A0A0L7VQ51_VIBPH</name>
<evidence type="ECO:0000313" key="3">
    <source>
        <dbReference type="Proteomes" id="UP000037697"/>
    </source>
</evidence>